<dbReference type="GO" id="GO:0005052">
    <property type="term" value="F:peroxisome matrix targeting signal-1 binding"/>
    <property type="evidence" value="ECO:0007669"/>
    <property type="project" value="TreeGrafter"/>
</dbReference>
<sequence>MSFQALISGSECAAPANPLNQVLKHTEADRSLQQDRVAGPSSSRLQQLPSSSAPAASSHDLALARQFFEGNNGVSGAFVPPLEISREMSGPNMHDTWIAEQQRNMQHFEANKMQAHWAAEFDATSKAPQNQGPAHSAQLGPVSSEPQQLMPSHIPQTGFYGNYMPRGMYAMGAPQMFQDFGAQQFVDQGKGKGKLREIDFEAAFAQAAASLSSPLVEKQDTARITEVKDDVAEIEQALKDTQLDGEPQTNAEFRRVWEHLQNSDAPPPEEDLAKWEAEFNQLMNSERGDDFDYDYGRDMEEAWSNSFGGYPETAFGDTPLKYDSEGIPILGDYVFGMSSIGPILQLRILTINPETDNKYMDPSTSSRSMLNDAKALLEQNGSLSEAALLLEAAIQQGDLGEGGYEAWILLGETRNMDEREEAGMRALTEGVRRAEEAGNAGEGMMSLAISYTNESMDKASHTMLLRWLRARFPDFPVPEETIQAMKTHSSWDTHTRISESFLNLARSQHSQGVMDPDVQVALGVLFYTNGEYDRAKDCFESALSVRPNDYLLWNRLGSSLSNGSKPEEALGAYREALSLRPTYTRAVYNVGVACLNIGAHKEAAEHFLSGLALQEQTSGDTSDQLWFTLRRAFLAMASR</sequence>
<dbReference type="OrthoDB" id="10006023at2759"/>
<evidence type="ECO:0000256" key="7">
    <source>
        <dbReference type="SAM" id="MobiDB-lite"/>
    </source>
</evidence>
<reference evidence="8 9" key="1">
    <citation type="journal article" date="2020" name="ISME J.">
        <title>Uncovering the hidden diversity of litter-decomposition mechanisms in mushroom-forming fungi.</title>
        <authorList>
            <person name="Floudas D."/>
            <person name="Bentzer J."/>
            <person name="Ahren D."/>
            <person name="Johansson T."/>
            <person name="Persson P."/>
            <person name="Tunlid A."/>
        </authorList>
    </citation>
    <scope>NUCLEOTIDE SEQUENCE [LARGE SCALE GENOMIC DNA]</scope>
    <source>
        <strain evidence="8 9">CBS 291.85</strain>
    </source>
</reference>
<evidence type="ECO:0000256" key="1">
    <source>
        <dbReference type="ARBA" id="ARBA00004496"/>
    </source>
</evidence>
<dbReference type="InterPro" id="IPR019734">
    <property type="entry name" value="TPR_rpt"/>
</dbReference>
<evidence type="ECO:0000313" key="9">
    <source>
        <dbReference type="Proteomes" id="UP000559256"/>
    </source>
</evidence>
<evidence type="ECO:0000313" key="8">
    <source>
        <dbReference type="EMBL" id="KAF5370559.1"/>
    </source>
</evidence>
<gene>
    <name evidence="8" type="ORF">D9758_001880</name>
</gene>
<evidence type="ECO:0000256" key="6">
    <source>
        <dbReference type="PROSITE-ProRule" id="PRU00339"/>
    </source>
</evidence>
<dbReference type="Gene3D" id="1.25.40.10">
    <property type="entry name" value="Tetratricopeptide repeat domain"/>
    <property type="match status" value="1"/>
</dbReference>
<name>A0A8H5GT93_9AGAR</name>
<keyword evidence="9" id="KW-1185">Reference proteome</keyword>
<comment type="caution">
    <text evidence="8">The sequence shown here is derived from an EMBL/GenBank/DDBJ whole genome shotgun (WGS) entry which is preliminary data.</text>
</comment>
<dbReference type="PANTHER" id="PTHR10130:SF9">
    <property type="entry name" value="PEROXISOMAL TARGETING SIGNAL RECEPTOR"/>
    <property type="match status" value="1"/>
</dbReference>
<comment type="similarity">
    <text evidence="2">Belongs to the peroxisomal targeting signal receptor family.</text>
</comment>
<feature type="compositionally biased region" description="Low complexity" evidence="7">
    <location>
        <begin position="40"/>
        <end position="57"/>
    </location>
</feature>
<dbReference type="PROSITE" id="PS50293">
    <property type="entry name" value="TPR_REGION"/>
    <property type="match status" value="1"/>
</dbReference>
<dbReference type="SUPFAM" id="SSF48452">
    <property type="entry name" value="TPR-like"/>
    <property type="match status" value="1"/>
</dbReference>
<dbReference type="GO" id="GO:0016560">
    <property type="term" value="P:protein import into peroxisome matrix, docking"/>
    <property type="evidence" value="ECO:0007669"/>
    <property type="project" value="TreeGrafter"/>
</dbReference>
<dbReference type="SMART" id="SM00028">
    <property type="entry name" value="TPR"/>
    <property type="match status" value="3"/>
</dbReference>
<dbReference type="InterPro" id="IPR024111">
    <property type="entry name" value="PEX5/PEX5L"/>
</dbReference>
<dbReference type="PROSITE" id="PS50005">
    <property type="entry name" value="TPR"/>
    <property type="match status" value="2"/>
</dbReference>
<dbReference type="Proteomes" id="UP000559256">
    <property type="component" value="Unassembled WGS sequence"/>
</dbReference>
<dbReference type="GO" id="GO:0005778">
    <property type="term" value="C:peroxisomal membrane"/>
    <property type="evidence" value="ECO:0007669"/>
    <property type="project" value="TreeGrafter"/>
</dbReference>
<keyword evidence="3" id="KW-0963">Cytoplasm</keyword>
<feature type="repeat" description="TPR" evidence="6">
    <location>
        <begin position="550"/>
        <end position="583"/>
    </location>
</feature>
<evidence type="ECO:0000256" key="3">
    <source>
        <dbReference type="ARBA" id="ARBA00022490"/>
    </source>
</evidence>
<keyword evidence="5 6" id="KW-0802">TPR repeat</keyword>
<feature type="repeat" description="TPR" evidence="6">
    <location>
        <begin position="516"/>
        <end position="549"/>
    </location>
</feature>
<dbReference type="AlphaFoldDB" id="A0A8H5GT93"/>
<keyword evidence="4" id="KW-0677">Repeat</keyword>
<protein>
    <recommendedName>
        <fullName evidence="10">Peroxin-5</fullName>
    </recommendedName>
</protein>
<dbReference type="InterPro" id="IPR011990">
    <property type="entry name" value="TPR-like_helical_dom_sf"/>
</dbReference>
<organism evidence="8 9">
    <name type="scientific">Tetrapyrgos nigripes</name>
    <dbReference type="NCBI Taxonomy" id="182062"/>
    <lineage>
        <taxon>Eukaryota</taxon>
        <taxon>Fungi</taxon>
        <taxon>Dikarya</taxon>
        <taxon>Basidiomycota</taxon>
        <taxon>Agaricomycotina</taxon>
        <taxon>Agaricomycetes</taxon>
        <taxon>Agaricomycetidae</taxon>
        <taxon>Agaricales</taxon>
        <taxon>Marasmiineae</taxon>
        <taxon>Marasmiaceae</taxon>
        <taxon>Tetrapyrgos</taxon>
    </lineage>
</organism>
<feature type="region of interest" description="Disordered" evidence="7">
    <location>
        <begin position="27"/>
        <end position="57"/>
    </location>
</feature>
<dbReference type="EMBL" id="JAACJM010000010">
    <property type="protein sequence ID" value="KAF5370559.1"/>
    <property type="molecule type" value="Genomic_DNA"/>
</dbReference>
<evidence type="ECO:0008006" key="10">
    <source>
        <dbReference type="Google" id="ProtNLM"/>
    </source>
</evidence>
<accession>A0A8H5GT93</accession>
<comment type="subcellular location">
    <subcellularLocation>
        <location evidence="1">Cytoplasm</location>
    </subcellularLocation>
</comment>
<dbReference type="Pfam" id="PF13432">
    <property type="entry name" value="TPR_16"/>
    <property type="match status" value="1"/>
</dbReference>
<feature type="region of interest" description="Disordered" evidence="7">
    <location>
        <begin position="124"/>
        <end position="151"/>
    </location>
</feature>
<dbReference type="PANTHER" id="PTHR10130">
    <property type="entry name" value="PEROXISOMAL TARGETING SIGNAL 1 RECEPTOR PEX5"/>
    <property type="match status" value="1"/>
</dbReference>
<evidence type="ECO:0000256" key="2">
    <source>
        <dbReference type="ARBA" id="ARBA00005348"/>
    </source>
</evidence>
<evidence type="ECO:0000256" key="4">
    <source>
        <dbReference type="ARBA" id="ARBA00022737"/>
    </source>
</evidence>
<proteinExistence type="inferred from homology"/>
<dbReference type="GO" id="GO:0005829">
    <property type="term" value="C:cytosol"/>
    <property type="evidence" value="ECO:0007669"/>
    <property type="project" value="TreeGrafter"/>
</dbReference>
<evidence type="ECO:0000256" key="5">
    <source>
        <dbReference type="ARBA" id="ARBA00022803"/>
    </source>
</evidence>